<proteinExistence type="predicted"/>
<name>A0ABV9Z7F6_9HYPH</name>
<keyword evidence="1" id="KW-0732">Signal</keyword>
<evidence type="ECO:0000313" key="3">
    <source>
        <dbReference type="Proteomes" id="UP001595796"/>
    </source>
</evidence>
<sequence>MTKYLITAAFAGLVGVAAFTGPAAAQVSFGIGVGPDYRDRYYDDRYYGDRYYRRGPGVTVYSGRSAYRDDCRTRRTTRWVDGRRVTRTVRVCD</sequence>
<evidence type="ECO:0000313" key="2">
    <source>
        <dbReference type="EMBL" id="MFC5069853.1"/>
    </source>
</evidence>
<dbReference type="Proteomes" id="UP001595796">
    <property type="component" value="Unassembled WGS sequence"/>
</dbReference>
<evidence type="ECO:0000256" key="1">
    <source>
        <dbReference type="SAM" id="SignalP"/>
    </source>
</evidence>
<organism evidence="2 3">
    <name type="scientific">Flaviflagellibacter deserti</name>
    <dbReference type="NCBI Taxonomy" id="2267266"/>
    <lineage>
        <taxon>Bacteria</taxon>
        <taxon>Pseudomonadati</taxon>
        <taxon>Pseudomonadota</taxon>
        <taxon>Alphaproteobacteria</taxon>
        <taxon>Hyphomicrobiales</taxon>
        <taxon>Flaviflagellibacter</taxon>
    </lineage>
</organism>
<feature type="signal peptide" evidence="1">
    <location>
        <begin position="1"/>
        <end position="25"/>
    </location>
</feature>
<dbReference type="EMBL" id="JBHSJF010000008">
    <property type="protein sequence ID" value="MFC5069853.1"/>
    <property type="molecule type" value="Genomic_DNA"/>
</dbReference>
<gene>
    <name evidence="2" type="ORF">ACFPFW_17700</name>
</gene>
<dbReference type="RefSeq" id="WP_162799738.1">
    <property type="nucleotide sequence ID" value="NZ_JBHSJF010000008.1"/>
</dbReference>
<feature type="chain" id="PRO_5047461029" evidence="1">
    <location>
        <begin position="26"/>
        <end position="93"/>
    </location>
</feature>
<reference evidence="3" key="1">
    <citation type="journal article" date="2019" name="Int. J. Syst. Evol. Microbiol.">
        <title>The Global Catalogue of Microorganisms (GCM) 10K type strain sequencing project: providing services to taxonomists for standard genome sequencing and annotation.</title>
        <authorList>
            <consortium name="The Broad Institute Genomics Platform"/>
            <consortium name="The Broad Institute Genome Sequencing Center for Infectious Disease"/>
            <person name="Wu L."/>
            <person name="Ma J."/>
        </authorList>
    </citation>
    <scope>NUCLEOTIDE SEQUENCE [LARGE SCALE GENOMIC DNA]</scope>
    <source>
        <strain evidence="3">CGMCC 1.16444</strain>
    </source>
</reference>
<comment type="caution">
    <text evidence="2">The sequence shown here is derived from an EMBL/GenBank/DDBJ whole genome shotgun (WGS) entry which is preliminary data.</text>
</comment>
<protein>
    <submittedName>
        <fullName evidence="2">Uncharacterized protein</fullName>
    </submittedName>
</protein>
<accession>A0ABV9Z7F6</accession>
<keyword evidence="3" id="KW-1185">Reference proteome</keyword>